<dbReference type="EMBL" id="LJIW01000002">
    <property type="protein sequence ID" value="PNG93168.1"/>
    <property type="molecule type" value="Genomic_DNA"/>
</dbReference>
<name>A0A2J7YYS5_STRMQ</name>
<keyword evidence="3" id="KW-1185">Reference proteome</keyword>
<proteinExistence type="predicted"/>
<sequence length="54" mass="5282">MNTPTACPLNPADPSLIGSSPTVYASGAVTGAASRSAGRTHSPQAAQAGRKSTL</sequence>
<feature type="region of interest" description="Disordered" evidence="1">
    <location>
        <begin position="1"/>
        <end position="54"/>
    </location>
</feature>
<feature type="compositionally biased region" description="Polar residues" evidence="1">
    <location>
        <begin position="37"/>
        <end position="54"/>
    </location>
</feature>
<dbReference type="Proteomes" id="UP000236520">
    <property type="component" value="Unassembled WGS sequence"/>
</dbReference>
<reference evidence="2 3" key="1">
    <citation type="submission" date="2015-09" db="EMBL/GenBank/DDBJ databases">
        <title>Genome sequence, genome mining and natural product profiling of a biocontrol bacterium Streptomyces malaysiensis F913.</title>
        <authorList>
            <person name="Xu Y."/>
            <person name="Wei J."/>
            <person name="Xie J."/>
            <person name="Li T."/>
            <person name="Zhou Z."/>
        </authorList>
    </citation>
    <scope>NUCLEOTIDE SEQUENCE [LARGE SCALE GENOMIC DNA]</scope>
    <source>
        <strain evidence="2 3">F913</strain>
    </source>
</reference>
<accession>A0A2J7YYS5</accession>
<protein>
    <submittedName>
        <fullName evidence="2">Uncharacterized protein</fullName>
    </submittedName>
</protein>
<comment type="caution">
    <text evidence="2">The sequence shown here is derived from an EMBL/GenBank/DDBJ whole genome shotgun (WGS) entry which is preliminary data.</text>
</comment>
<evidence type="ECO:0000313" key="2">
    <source>
        <dbReference type="EMBL" id="PNG93168.1"/>
    </source>
</evidence>
<gene>
    <name evidence="2" type="ORF">SMF913_28633</name>
</gene>
<evidence type="ECO:0000256" key="1">
    <source>
        <dbReference type="SAM" id="MobiDB-lite"/>
    </source>
</evidence>
<dbReference type="AlphaFoldDB" id="A0A2J7YYS5"/>
<evidence type="ECO:0000313" key="3">
    <source>
        <dbReference type="Proteomes" id="UP000236520"/>
    </source>
</evidence>
<organism evidence="2 3">
    <name type="scientific">Streptomyces malaysiensis</name>
    <dbReference type="NCBI Taxonomy" id="92644"/>
    <lineage>
        <taxon>Bacteria</taxon>
        <taxon>Bacillati</taxon>
        <taxon>Actinomycetota</taxon>
        <taxon>Actinomycetes</taxon>
        <taxon>Kitasatosporales</taxon>
        <taxon>Streptomycetaceae</taxon>
        <taxon>Streptomyces</taxon>
        <taxon>Streptomyces violaceusniger group</taxon>
    </lineage>
</organism>